<evidence type="ECO:0000313" key="2">
    <source>
        <dbReference type="EMBL" id="QHT10241.1"/>
    </source>
</evidence>
<evidence type="ECO:0008006" key="3">
    <source>
        <dbReference type="Google" id="ProtNLM"/>
    </source>
</evidence>
<reference evidence="2" key="1">
    <citation type="journal article" date="2020" name="Nature">
        <title>Giant virus diversity and host interactions through global metagenomics.</title>
        <authorList>
            <person name="Schulz F."/>
            <person name="Roux S."/>
            <person name="Paez-Espino D."/>
            <person name="Jungbluth S."/>
            <person name="Walsh D.A."/>
            <person name="Denef V.J."/>
            <person name="McMahon K.D."/>
            <person name="Konstantinidis K.T."/>
            <person name="Eloe-Fadrosh E.A."/>
            <person name="Kyrpides N.C."/>
            <person name="Woyke T."/>
        </authorList>
    </citation>
    <scope>NUCLEOTIDE SEQUENCE</scope>
    <source>
        <strain evidence="2">GVMAG-M-3300023174-104</strain>
    </source>
</reference>
<keyword evidence="1" id="KW-0812">Transmembrane</keyword>
<keyword evidence="1" id="KW-1133">Transmembrane helix</keyword>
<feature type="transmembrane region" description="Helical" evidence="1">
    <location>
        <begin position="320"/>
        <end position="339"/>
    </location>
</feature>
<accession>A0A6C0D104</accession>
<keyword evidence="1" id="KW-0472">Membrane</keyword>
<proteinExistence type="predicted"/>
<feature type="transmembrane region" description="Helical" evidence="1">
    <location>
        <begin position="14"/>
        <end position="31"/>
    </location>
</feature>
<feature type="transmembrane region" description="Helical" evidence="1">
    <location>
        <begin position="38"/>
        <end position="58"/>
    </location>
</feature>
<feature type="transmembrane region" description="Helical" evidence="1">
    <location>
        <begin position="369"/>
        <end position="389"/>
    </location>
</feature>
<protein>
    <recommendedName>
        <fullName evidence="3">TLC domain-containing protein</fullName>
    </recommendedName>
</protein>
<sequence>MKVGGIMKTQKKKIYYLSSIPLSIPSVLMFLERSQTSLVHRILEGISAGLSFFVVGLYQQHDRWLWITYFVHWCFAFYFHLTYSMSGHMADREMIRVLIGERLQRVDSISTKIVRCWYIFQPTTKDVRIMAIFATLITAWRLSSWYYLVYHGMALVCNFMSDVLIHGHGSTLFNIFFHVFLAMATGLETVIESSPTGVIQLVMRYACWFMAILRIMDGFTQWPETKMFRVCTLTCALVLSPIGLYEWIKKIMTSTTFASTTIPYIETPYTDIELMLYDRPPHVEELDYRIHSLCCYLAYVMVDTYLGITRFPDYFRWLEGLIHHGLTGAVAFFCIFTGNTYPGCVAMIAELPTIIMTLRHFISIPPWIFPLLFVVFRIIVLGYMVHVSFWEGQMGWIWVIFYIIFTFVNVHWFTKMIFKMN</sequence>
<feature type="transmembrane region" description="Helical" evidence="1">
    <location>
        <begin position="172"/>
        <end position="191"/>
    </location>
</feature>
<dbReference type="EMBL" id="MN739519">
    <property type="protein sequence ID" value="QHT10241.1"/>
    <property type="molecule type" value="Genomic_DNA"/>
</dbReference>
<dbReference type="AlphaFoldDB" id="A0A6C0D104"/>
<evidence type="ECO:0000256" key="1">
    <source>
        <dbReference type="SAM" id="Phobius"/>
    </source>
</evidence>
<feature type="transmembrane region" description="Helical" evidence="1">
    <location>
        <begin position="288"/>
        <end position="308"/>
    </location>
</feature>
<feature type="transmembrane region" description="Helical" evidence="1">
    <location>
        <begin position="64"/>
        <end position="83"/>
    </location>
</feature>
<name>A0A6C0D104_9ZZZZ</name>
<organism evidence="2">
    <name type="scientific">viral metagenome</name>
    <dbReference type="NCBI Taxonomy" id="1070528"/>
    <lineage>
        <taxon>unclassified sequences</taxon>
        <taxon>metagenomes</taxon>
        <taxon>organismal metagenomes</taxon>
    </lineage>
</organism>
<feature type="transmembrane region" description="Helical" evidence="1">
    <location>
        <begin position="395"/>
        <end position="414"/>
    </location>
</feature>
<feature type="transmembrane region" description="Helical" evidence="1">
    <location>
        <begin position="228"/>
        <end position="248"/>
    </location>
</feature>
<feature type="transmembrane region" description="Helical" evidence="1">
    <location>
        <begin position="127"/>
        <end position="142"/>
    </location>
</feature>